<dbReference type="Gene3D" id="1.10.10.10">
    <property type="entry name" value="Winged helix-like DNA-binding domain superfamily/Winged helix DNA-binding domain"/>
    <property type="match status" value="1"/>
</dbReference>
<keyword evidence="2" id="KW-0805">Transcription regulation</keyword>
<evidence type="ECO:0000256" key="4">
    <source>
        <dbReference type="ARBA" id="ARBA00023163"/>
    </source>
</evidence>
<dbReference type="PROSITE" id="PS50931">
    <property type="entry name" value="HTH_LYSR"/>
    <property type="match status" value="1"/>
</dbReference>
<dbReference type="Pfam" id="PF03466">
    <property type="entry name" value="LysR_substrate"/>
    <property type="match status" value="1"/>
</dbReference>
<protein>
    <submittedName>
        <fullName evidence="6">LysR family transcriptional regulator</fullName>
    </submittedName>
</protein>
<feature type="domain" description="HTH lysR-type" evidence="5">
    <location>
        <begin position="2"/>
        <end position="59"/>
    </location>
</feature>
<dbReference type="EMBL" id="JACTVJ010000029">
    <property type="protein sequence ID" value="MBC9718791.1"/>
    <property type="molecule type" value="Genomic_DNA"/>
</dbReference>
<keyword evidence="7" id="KW-1185">Reference proteome</keyword>
<gene>
    <name evidence="6" type="ORF">H9Y04_40320</name>
</gene>
<dbReference type="InterPro" id="IPR036390">
    <property type="entry name" value="WH_DNA-bd_sf"/>
</dbReference>
<evidence type="ECO:0000313" key="7">
    <source>
        <dbReference type="Proteomes" id="UP000642284"/>
    </source>
</evidence>
<evidence type="ECO:0000259" key="5">
    <source>
        <dbReference type="PROSITE" id="PS50931"/>
    </source>
</evidence>
<proteinExistence type="inferred from homology"/>
<reference evidence="6 7" key="1">
    <citation type="submission" date="2020-08" db="EMBL/GenBank/DDBJ databases">
        <title>Genemic of Streptomyces polyaspartic.</title>
        <authorList>
            <person name="Liu W."/>
        </authorList>
    </citation>
    <scope>NUCLEOTIDE SEQUENCE [LARGE SCALE GENOMIC DNA]</scope>
    <source>
        <strain evidence="6 7">TRM66268-LWL</strain>
    </source>
</reference>
<evidence type="ECO:0000256" key="3">
    <source>
        <dbReference type="ARBA" id="ARBA00023125"/>
    </source>
</evidence>
<comment type="similarity">
    <text evidence="1">Belongs to the LysR transcriptional regulatory family.</text>
</comment>
<dbReference type="Proteomes" id="UP000642284">
    <property type="component" value="Unassembled WGS sequence"/>
</dbReference>
<accession>A0ABR7STH1</accession>
<comment type="caution">
    <text evidence="6">The sequence shown here is derived from an EMBL/GenBank/DDBJ whole genome shotgun (WGS) entry which is preliminary data.</text>
</comment>
<evidence type="ECO:0000256" key="2">
    <source>
        <dbReference type="ARBA" id="ARBA00023015"/>
    </source>
</evidence>
<organism evidence="6 7">
    <name type="scientific">Streptomyces polyasparticus</name>
    <dbReference type="NCBI Taxonomy" id="2767826"/>
    <lineage>
        <taxon>Bacteria</taxon>
        <taxon>Bacillati</taxon>
        <taxon>Actinomycetota</taxon>
        <taxon>Actinomycetes</taxon>
        <taxon>Kitasatosporales</taxon>
        <taxon>Streptomycetaceae</taxon>
        <taxon>Streptomyces</taxon>
    </lineage>
</organism>
<name>A0ABR7STH1_9ACTN</name>
<dbReference type="PANTHER" id="PTHR30346">
    <property type="entry name" value="TRANSCRIPTIONAL DUAL REGULATOR HCAR-RELATED"/>
    <property type="match status" value="1"/>
</dbReference>
<dbReference type="InterPro" id="IPR036388">
    <property type="entry name" value="WH-like_DNA-bd_sf"/>
</dbReference>
<dbReference type="CDD" id="cd08423">
    <property type="entry name" value="PBP2_LTTR_like_6"/>
    <property type="match status" value="1"/>
</dbReference>
<evidence type="ECO:0000256" key="1">
    <source>
        <dbReference type="ARBA" id="ARBA00009437"/>
    </source>
</evidence>
<dbReference type="RefSeq" id="WP_187819211.1">
    <property type="nucleotide sequence ID" value="NZ_JACTVJ010000029.1"/>
</dbReference>
<dbReference type="Gene3D" id="3.40.190.10">
    <property type="entry name" value="Periplasmic binding protein-like II"/>
    <property type="match status" value="2"/>
</dbReference>
<dbReference type="PANTHER" id="PTHR30346:SF29">
    <property type="entry name" value="LYSR SUBSTRATE-BINDING"/>
    <property type="match status" value="1"/>
</dbReference>
<dbReference type="InterPro" id="IPR005119">
    <property type="entry name" value="LysR_subst-bd"/>
</dbReference>
<dbReference type="InterPro" id="IPR000847">
    <property type="entry name" value="LysR_HTH_N"/>
</dbReference>
<keyword evidence="4" id="KW-0804">Transcription</keyword>
<evidence type="ECO:0000313" key="6">
    <source>
        <dbReference type="EMBL" id="MBC9718791.1"/>
    </source>
</evidence>
<dbReference type="SUPFAM" id="SSF53850">
    <property type="entry name" value="Periplasmic binding protein-like II"/>
    <property type="match status" value="1"/>
</dbReference>
<sequence>MLELRQLHVLKAIAREGSLAAAARALHYSQPTITHHLAALEAHFGHRLVQRGPRGAELNELGSSLLPHAEAVLERLRLAEQEIRDLAEQGTHAVHIGTFPTAGALLLPPAVKALLQAGVRVTLSEGELPMLLKGLRARQLHAALVFSEPGEHLDLDEEFELHALLRDPLQLVLPRNHRFADRDHVPLEELENDDWIGAADPGDPCDRALSRACAKHSFQPVYTLRTDDYAVVQGFVAAGAGIALVPRLALSTPHRGVVLRQLADLPLAREVSVAALRTSAAGSIPTLVEHLRTQAHTIQRRWSD</sequence>
<keyword evidence="3" id="KW-0238">DNA-binding</keyword>
<dbReference type="Pfam" id="PF00126">
    <property type="entry name" value="HTH_1"/>
    <property type="match status" value="1"/>
</dbReference>
<dbReference type="PRINTS" id="PR00039">
    <property type="entry name" value="HTHLYSR"/>
</dbReference>
<dbReference type="SUPFAM" id="SSF46785">
    <property type="entry name" value="Winged helix' DNA-binding domain"/>
    <property type="match status" value="1"/>
</dbReference>